<dbReference type="RefSeq" id="WP_220253185.1">
    <property type="nucleotide sequence ID" value="NZ_JAICCF010000005.1"/>
</dbReference>
<keyword evidence="3" id="KW-1185">Reference proteome</keyword>
<dbReference type="EMBL" id="JAICCF010000005">
    <property type="protein sequence ID" value="MBW8687866.1"/>
    <property type="molecule type" value="Genomic_DNA"/>
</dbReference>
<gene>
    <name evidence="2" type="ORF">K1Y79_26240</name>
</gene>
<proteinExistence type="predicted"/>
<evidence type="ECO:0000313" key="2">
    <source>
        <dbReference type="EMBL" id="MBW8687866.1"/>
    </source>
</evidence>
<dbReference type="Proteomes" id="UP000812961">
    <property type="component" value="Unassembled WGS sequence"/>
</dbReference>
<comment type="caution">
    <text evidence="2">The sequence shown here is derived from an EMBL/GenBank/DDBJ whole genome shotgun (WGS) entry which is preliminary data.</text>
</comment>
<keyword evidence="1" id="KW-0732">Signal</keyword>
<accession>A0ABS7GJH5</accession>
<sequence>MKKLLILGMCGCMLTPFIACNSGQSTDQRGDSTAEAMPVEGTDTIAGSADEGGYSQQLTYKQYSFSVNSKGEGALRKLTITGRDSASDFDEVNMPLEGDIYYASTADLNGDGKPEVYAFTRGKDSAGYSKVYAYAFDKQTGKQISFPDLTPEQSKEYMGHDSIYIDKNYLVRSFSTDKGDAVPQRKTIRYVLRPGENGFQAIKEQ</sequence>
<evidence type="ECO:0008006" key="4">
    <source>
        <dbReference type="Google" id="ProtNLM"/>
    </source>
</evidence>
<feature type="chain" id="PRO_5045757941" description="Lipoprotein" evidence="1">
    <location>
        <begin position="20"/>
        <end position="205"/>
    </location>
</feature>
<organism evidence="2 3">
    <name type="scientific">Chitinophaga rhizophila</name>
    <dbReference type="NCBI Taxonomy" id="2866212"/>
    <lineage>
        <taxon>Bacteria</taxon>
        <taxon>Pseudomonadati</taxon>
        <taxon>Bacteroidota</taxon>
        <taxon>Chitinophagia</taxon>
        <taxon>Chitinophagales</taxon>
        <taxon>Chitinophagaceae</taxon>
        <taxon>Chitinophaga</taxon>
    </lineage>
</organism>
<reference evidence="2 3" key="1">
    <citation type="submission" date="2021-08" db="EMBL/GenBank/DDBJ databases">
        <title>The genome sequence of Chitinophaga sp. B61.</title>
        <authorList>
            <person name="Zhang X."/>
        </authorList>
    </citation>
    <scope>NUCLEOTIDE SEQUENCE [LARGE SCALE GENOMIC DNA]</scope>
    <source>
        <strain evidence="2 3">B61</strain>
    </source>
</reference>
<feature type="signal peptide" evidence="1">
    <location>
        <begin position="1"/>
        <end position="19"/>
    </location>
</feature>
<dbReference type="InterPro" id="IPR028994">
    <property type="entry name" value="Integrin_alpha_N"/>
</dbReference>
<evidence type="ECO:0000256" key="1">
    <source>
        <dbReference type="SAM" id="SignalP"/>
    </source>
</evidence>
<name>A0ABS7GJH5_9BACT</name>
<protein>
    <recommendedName>
        <fullName evidence="4">Lipoprotein</fullName>
    </recommendedName>
</protein>
<evidence type="ECO:0000313" key="3">
    <source>
        <dbReference type="Proteomes" id="UP000812961"/>
    </source>
</evidence>
<dbReference type="SUPFAM" id="SSF69318">
    <property type="entry name" value="Integrin alpha N-terminal domain"/>
    <property type="match status" value="1"/>
</dbReference>